<dbReference type="SUPFAM" id="SSF51197">
    <property type="entry name" value="Clavaminate synthase-like"/>
    <property type="match status" value="1"/>
</dbReference>
<accession>A0AAN6WKY4</accession>
<evidence type="ECO:0000256" key="6">
    <source>
        <dbReference type="ARBA" id="ARBA00023004"/>
    </source>
</evidence>
<organism evidence="8 9">
    <name type="scientific">Podospora australis</name>
    <dbReference type="NCBI Taxonomy" id="1536484"/>
    <lineage>
        <taxon>Eukaryota</taxon>
        <taxon>Fungi</taxon>
        <taxon>Dikarya</taxon>
        <taxon>Ascomycota</taxon>
        <taxon>Pezizomycotina</taxon>
        <taxon>Sordariomycetes</taxon>
        <taxon>Sordariomycetidae</taxon>
        <taxon>Sordariales</taxon>
        <taxon>Podosporaceae</taxon>
        <taxon>Podospora</taxon>
    </lineage>
</organism>
<proteinExistence type="inferred from homology"/>
<keyword evidence="9" id="KW-1185">Reference proteome</keyword>
<dbReference type="FunFam" id="3.60.130.10:FF:000005">
    <property type="entry name" value="TfdA family taurine dioxygenase"/>
    <property type="match status" value="1"/>
</dbReference>
<dbReference type="GO" id="GO:0005737">
    <property type="term" value="C:cytoplasm"/>
    <property type="evidence" value="ECO:0007669"/>
    <property type="project" value="TreeGrafter"/>
</dbReference>
<dbReference type="AlphaFoldDB" id="A0AAN6WKY4"/>
<comment type="similarity">
    <text evidence="2">Belongs to the TfdA dioxygenase family.</text>
</comment>
<keyword evidence="3" id="KW-0479">Metal-binding</keyword>
<dbReference type="PANTHER" id="PTHR30468:SF10">
    <property type="entry name" value="TAUD_TFDA-LIKE DOMAIN-CONTAINING PROTEIN"/>
    <property type="match status" value="1"/>
</dbReference>
<dbReference type="Pfam" id="PF02668">
    <property type="entry name" value="TauD"/>
    <property type="match status" value="1"/>
</dbReference>
<dbReference type="InterPro" id="IPR042098">
    <property type="entry name" value="TauD-like_sf"/>
</dbReference>
<dbReference type="PANTHER" id="PTHR30468">
    <property type="entry name" value="ALPHA-KETOGLUTARATE-DEPENDENT SULFONATE DIOXYGENASE"/>
    <property type="match status" value="1"/>
</dbReference>
<dbReference type="InterPro" id="IPR051323">
    <property type="entry name" value="AtsK-like"/>
</dbReference>
<name>A0AAN6WKY4_9PEZI</name>
<evidence type="ECO:0000256" key="2">
    <source>
        <dbReference type="ARBA" id="ARBA00005896"/>
    </source>
</evidence>
<evidence type="ECO:0000313" key="8">
    <source>
        <dbReference type="EMBL" id="KAK4183949.1"/>
    </source>
</evidence>
<evidence type="ECO:0000256" key="1">
    <source>
        <dbReference type="ARBA" id="ARBA00001954"/>
    </source>
</evidence>
<feature type="domain" description="TauD/TfdA-like" evidence="7">
    <location>
        <begin position="44"/>
        <end position="336"/>
    </location>
</feature>
<dbReference type="GO" id="GO:0016706">
    <property type="term" value="F:2-oxoglutarate-dependent dioxygenase activity"/>
    <property type="evidence" value="ECO:0007669"/>
    <property type="project" value="TreeGrafter"/>
</dbReference>
<keyword evidence="6" id="KW-0408">Iron</keyword>
<dbReference type="GO" id="GO:0046872">
    <property type="term" value="F:metal ion binding"/>
    <property type="evidence" value="ECO:0007669"/>
    <property type="project" value="UniProtKB-KW"/>
</dbReference>
<keyword evidence="5" id="KW-0560">Oxidoreductase</keyword>
<evidence type="ECO:0000256" key="3">
    <source>
        <dbReference type="ARBA" id="ARBA00022723"/>
    </source>
</evidence>
<sequence>MSPSAVEVQASVVPVVTKGSTASAPRHPEPLKLSGALEQYASFEVTPNIGKEFPTANLVEWLNAPNSDELLRDLAITISQRGVVFFRAQDDLTKELQKKLILRLGELTGRPATSGLHIHPLLNSERDLGGDDPEISTISSIQNKKFYTRIDLPEELSTKKQSSAQWHSDIAFEPVPADYTSLRLVELPTTGGDTLWASGYEIYDRLSEPYQKFLETLSVTFEQPGFGKVAERAGFKLYDKPRGAPENVGTELKAVHPVVRTNPVTGWKSIFPVGGHVKHINGVTEEESKHLLNWFLDLVYKNHDLQVRLQWKNKNDIAIWDNRSVFHTATFDYLDGSYGERFGNRAVGLGERPYLDPNSTSRREALGKK</sequence>
<evidence type="ECO:0000259" key="7">
    <source>
        <dbReference type="Pfam" id="PF02668"/>
    </source>
</evidence>
<evidence type="ECO:0000256" key="5">
    <source>
        <dbReference type="ARBA" id="ARBA00023002"/>
    </source>
</evidence>
<dbReference type="Proteomes" id="UP001302126">
    <property type="component" value="Unassembled WGS sequence"/>
</dbReference>
<protein>
    <submittedName>
        <fullName evidence="8">Alpha-ketoglutarate-dependent taurine dioxygenase</fullName>
    </submittedName>
</protein>
<dbReference type="InterPro" id="IPR003819">
    <property type="entry name" value="TauD/TfdA-like"/>
</dbReference>
<comment type="caution">
    <text evidence="8">The sequence shown here is derived from an EMBL/GenBank/DDBJ whole genome shotgun (WGS) entry which is preliminary data.</text>
</comment>
<reference evidence="8" key="2">
    <citation type="submission" date="2023-05" db="EMBL/GenBank/DDBJ databases">
        <authorList>
            <consortium name="Lawrence Berkeley National Laboratory"/>
            <person name="Steindorff A."/>
            <person name="Hensen N."/>
            <person name="Bonometti L."/>
            <person name="Westerberg I."/>
            <person name="Brannstrom I.O."/>
            <person name="Guillou S."/>
            <person name="Cros-Aarteil S."/>
            <person name="Calhoun S."/>
            <person name="Haridas S."/>
            <person name="Kuo A."/>
            <person name="Mondo S."/>
            <person name="Pangilinan J."/>
            <person name="Riley R."/>
            <person name="Labutti K."/>
            <person name="Andreopoulos B."/>
            <person name="Lipzen A."/>
            <person name="Chen C."/>
            <person name="Yanf M."/>
            <person name="Daum C."/>
            <person name="Ng V."/>
            <person name="Clum A."/>
            <person name="Ohm R."/>
            <person name="Martin F."/>
            <person name="Silar P."/>
            <person name="Natvig D."/>
            <person name="Lalanne C."/>
            <person name="Gautier V."/>
            <person name="Ament-Velasquez S.L."/>
            <person name="Kruys A."/>
            <person name="Hutchinson M.I."/>
            <person name="Powell A.J."/>
            <person name="Barry K."/>
            <person name="Miller A.N."/>
            <person name="Grigoriev I.V."/>
            <person name="Debuchy R."/>
            <person name="Gladieux P."/>
            <person name="Thoren M.H."/>
            <person name="Johannesson H."/>
        </authorList>
    </citation>
    <scope>NUCLEOTIDE SEQUENCE</scope>
    <source>
        <strain evidence="8">PSN309</strain>
    </source>
</reference>
<evidence type="ECO:0000256" key="4">
    <source>
        <dbReference type="ARBA" id="ARBA00022964"/>
    </source>
</evidence>
<dbReference type="EMBL" id="MU864513">
    <property type="protein sequence ID" value="KAK4183949.1"/>
    <property type="molecule type" value="Genomic_DNA"/>
</dbReference>
<gene>
    <name evidence="8" type="ORF">QBC35DRAFT_77143</name>
</gene>
<reference evidence="8" key="1">
    <citation type="journal article" date="2023" name="Mol. Phylogenet. Evol.">
        <title>Genome-scale phylogeny and comparative genomics of the fungal order Sordariales.</title>
        <authorList>
            <person name="Hensen N."/>
            <person name="Bonometti L."/>
            <person name="Westerberg I."/>
            <person name="Brannstrom I.O."/>
            <person name="Guillou S."/>
            <person name="Cros-Aarteil S."/>
            <person name="Calhoun S."/>
            <person name="Haridas S."/>
            <person name="Kuo A."/>
            <person name="Mondo S."/>
            <person name="Pangilinan J."/>
            <person name="Riley R."/>
            <person name="LaButti K."/>
            <person name="Andreopoulos B."/>
            <person name="Lipzen A."/>
            <person name="Chen C."/>
            <person name="Yan M."/>
            <person name="Daum C."/>
            <person name="Ng V."/>
            <person name="Clum A."/>
            <person name="Steindorff A."/>
            <person name="Ohm R.A."/>
            <person name="Martin F."/>
            <person name="Silar P."/>
            <person name="Natvig D.O."/>
            <person name="Lalanne C."/>
            <person name="Gautier V."/>
            <person name="Ament-Velasquez S.L."/>
            <person name="Kruys A."/>
            <person name="Hutchinson M.I."/>
            <person name="Powell A.J."/>
            <person name="Barry K."/>
            <person name="Miller A.N."/>
            <person name="Grigoriev I.V."/>
            <person name="Debuchy R."/>
            <person name="Gladieux P."/>
            <person name="Hiltunen Thoren M."/>
            <person name="Johannesson H."/>
        </authorList>
    </citation>
    <scope>NUCLEOTIDE SEQUENCE</scope>
    <source>
        <strain evidence="8">PSN309</strain>
    </source>
</reference>
<comment type="cofactor">
    <cofactor evidence="1">
        <name>Fe(2+)</name>
        <dbReference type="ChEBI" id="CHEBI:29033"/>
    </cofactor>
</comment>
<evidence type="ECO:0000313" key="9">
    <source>
        <dbReference type="Proteomes" id="UP001302126"/>
    </source>
</evidence>
<dbReference type="Gene3D" id="3.60.130.10">
    <property type="entry name" value="Clavaminate synthase-like"/>
    <property type="match status" value="1"/>
</dbReference>
<keyword evidence="4 8" id="KW-0223">Dioxygenase</keyword>